<name>A0A4S3KR63_9GAMM</name>
<dbReference type="Pfam" id="PF13511">
    <property type="entry name" value="DUF4124"/>
    <property type="match status" value="1"/>
</dbReference>
<evidence type="ECO:0000256" key="2">
    <source>
        <dbReference type="SAM" id="SignalP"/>
    </source>
</evidence>
<protein>
    <recommendedName>
        <fullName evidence="3">DUF4124 domain-containing protein</fullName>
    </recommendedName>
</protein>
<organism evidence="4 5">
    <name type="scientific">Metallibacterium scheffleri</name>
    <dbReference type="NCBI Taxonomy" id="993689"/>
    <lineage>
        <taxon>Bacteria</taxon>
        <taxon>Pseudomonadati</taxon>
        <taxon>Pseudomonadota</taxon>
        <taxon>Gammaproteobacteria</taxon>
        <taxon>Lysobacterales</taxon>
        <taxon>Rhodanobacteraceae</taxon>
        <taxon>Metallibacterium</taxon>
    </lineage>
</organism>
<reference evidence="4 5" key="1">
    <citation type="submission" date="2017-02" db="EMBL/GenBank/DDBJ databases">
        <title>Whole genome sequencing of Metallibacterium scheffleri DSM 24874 (T).</title>
        <authorList>
            <person name="Kumar S."/>
            <person name="Patil P."/>
            <person name="Patil P.B."/>
        </authorList>
    </citation>
    <scope>NUCLEOTIDE SEQUENCE [LARGE SCALE GENOMIC DNA]</scope>
    <source>
        <strain evidence="4 5">DSM 24874</strain>
    </source>
</reference>
<evidence type="ECO:0000256" key="1">
    <source>
        <dbReference type="SAM" id="MobiDB-lite"/>
    </source>
</evidence>
<feature type="region of interest" description="Disordered" evidence="1">
    <location>
        <begin position="37"/>
        <end position="78"/>
    </location>
</feature>
<proteinExistence type="predicted"/>
<feature type="chain" id="PRO_5020797749" description="DUF4124 domain-containing protein" evidence="2">
    <location>
        <begin position="20"/>
        <end position="206"/>
    </location>
</feature>
<accession>A0A4S3KR63</accession>
<dbReference type="OrthoDB" id="5974779at2"/>
<keyword evidence="5" id="KW-1185">Reference proteome</keyword>
<gene>
    <name evidence="4" type="ORF">B1806_07175</name>
</gene>
<feature type="domain" description="DUF4124" evidence="3">
    <location>
        <begin position="9"/>
        <end position="62"/>
    </location>
</feature>
<evidence type="ECO:0000313" key="4">
    <source>
        <dbReference type="EMBL" id="THD10634.1"/>
    </source>
</evidence>
<feature type="signal peptide" evidence="2">
    <location>
        <begin position="1"/>
        <end position="19"/>
    </location>
</feature>
<dbReference type="InterPro" id="IPR025392">
    <property type="entry name" value="DUF4124"/>
</dbReference>
<sequence>MRTRLPLLLLLALAVPAHATEVYRCVDARGRLAFQDQPCPPRSRQRILNLPTPPPAVPAPALAPPRPTRSAPPAPPPRPALPLPALYRCIRATDHKPYLSTIGDPQPYAVPLAVLGIQPMSMTRSAPGIGAPVRPPGPPTPLASPFTGYYTWVQDRCAPLPRAAVCANLRERLDQLDTRIEHTFQFDRAPLQHEAATLRAQLQNCR</sequence>
<dbReference type="AlphaFoldDB" id="A0A4S3KR63"/>
<dbReference type="RefSeq" id="WP_081126385.1">
    <property type="nucleotide sequence ID" value="NZ_DAHXOC010000019.1"/>
</dbReference>
<dbReference type="Proteomes" id="UP000307749">
    <property type="component" value="Unassembled WGS sequence"/>
</dbReference>
<evidence type="ECO:0000259" key="3">
    <source>
        <dbReference type="Pfam" id="PF13511"/>
    </source>
</evidence>
<feature type="compositionally biased region" description="Pro residues" evidence="1">
    <location>
        <begin position="51"/>
        <end position="78"/>
    </location>
</feature>
<comment type="caution">
    <text evidence="4">The sequence shown here is derived from an EMBL/GenBank/DDBJ whole genome shotgun (WGS) entry which is preliminary data.</text>
</comment>
<keyword evidence="2" id="KW-0732">Signal</keyword>
<evidence type="ECO:0000313" key="5">
    <source>
        <dbReference type="Proteomes" id="UP000307749"/>
    </source>
</evidence>
<dbReference type="EMBL" id="MWQO01000023">
    <property type="protein sequence ID" value="THD10634.1"/>
    <property type="molecule type" value="Genomic_DNA"/>
</dbReference>